<feature type="transmembrane region" description="Helical" evidence="1">
    <location>
        <begin position="152"/>
        <end position="177"/>
    </location>
</feature>
<dbReference type="EMBL" id="FNXY01000001">
    <property type="protein sequence ID" value="SEI37077.1"/>
    <property type="molecule type" value="Genomic_DNA"/>
</dbReference>
<gene>
    <name evidence="2" type="ORF">SAMN04487995_0032</name>
</gene>
<feature type="transmembrane region" description="Helical" evidence="1">
    <location>
        <begin position="64"/>
        <end position="81"/>
    </location>
</feature>
<feature type="transmembrane region" description="Helical" evidence="1">
    <location>
        <begin position="189"/>
        <end position="211"/>
    </location>
</feature>
<name>A0A1H6QA98_9BACT</name>
<protein>
    <submittedName>
        <fullName evidence="2">Uncharacterized protein</fullName>
    </submittedName>
</protein>
<organism evidence="2 3">
    <name type="scientific">Dyadobacter koreensis</name>
    <dbReference type="NCBI Taxonomy" id="408657"/>
    <lineage>
        <taxon>Bacteria</taxon>
        <taxon>Pseudomonadati</taxon>
        <taxon>Bacteroidota</taxon>
        <taxon>Cytophagia</taxon>
        <taxon>Cytophagales</taxon>
        <taxon>Spirosomataceae</taxon>
        <taxon>Dyadobacter</taxon>
    </lineage>
</organism>
<sequence length="216" mass="25628">MPYSSEQLIIFFAFLPVLLASVIGAIRLKKLSETLKILTYLIFFALIVESVSRILWLYKISNLFLWPVYVTVEFGFLIWIYSIELKSNLLIKARVWLIAVFGVYLTYKTLQISSRINLIDNSGRLVESICLIVIILFHYYKIYKEQPMANLWSIPMFCVSTGLLIFFSGNFFIFLFINFILQYSQKLNYQIWLIHAFLNCILYLIYSFVLWRRQEN</sequence>
<feature type="transmembrane region" description="Helical" evidence="1">
    <location>
        <begin position="93"/>
        <end position="110"/>
    </location>
</feature>
<proteinExistence type="predicted"/>
<dbReference type="OrthoDB" id="954494at2"/>
<keyword evidence="3" id="KW-1185">Reference proteome</keyword>
<keyword evidence="1" id="KW-0472">Membrane</keyword>
<feature type="transmembrane region" description="Helical" evidence="1">
    <location>
        <begin position="122"/>
        <end position="140"/>
    </location>
</feature>
<feature type="transmembrane region" description="Helical" evidence="1">
    <location>
        <begin position="38"/>
        <end position="58"/>
    </location>
</feature>
<keyword evidence="1" id="KW-1133">Transmembrane helix</keyword>
<dbReference type="RefSeq" id="WP_090330499.1">
    <property type="nucleotide sequence ID" value="NZ_FNXY01000001.1"/>
</dbReference>
<evidence type="ECO:0000313" key="3">
    <source>
        <dbReference type="Proteomes" id="UP000199532"/>
    </source>
</evidence>
<dbReference type="AlphaFoldDB" id="A0A1H6QA98"/>
<reference evidence="2 3" key="1">
    <citation type="submission" date="2016-10" db="EMBL/GenBank/DDBJ databases">
        <authorList>
            <person name="de Groot N.N."/>
        </authorList>
    </citation>
    <scope>NUCLEOTIDE SEQUENCE [LARGE SCALE GENOMIC DNA]</scope>
    <source>
        <strain evidence="2 3">DSM 19938</strain>
    </source>
</reference>
<evidence type="ECO:0000256" key="1">
    <source>
        <dbReference type="SAM" id="Phobius"/>
    </source>
</evidence>
<keyword evidence="1" id="KW-0812">Transmembrane</keyword>
<feature type="transmembrane region" description="Helical" evidence="1">
    <location>
        <begin position="6"/>
        <end position="26"/>
    </location>
</feature>
<evidence type="ECO:0000313" key="2">
    <source>
        <dbReference type="EMBL" id="SEI37077.1"/>
    </source>
</evidence>
<dbReference type="STRING" id="408657.SAMN04487995_0032"/>
<accession>A0A1H6QA98</accession>
<dbReference type="Proteomes" id="UP000199532">
    <property type="component" value="Unassembled WGS sequence"/>
</dbReference>